<dbReference type="SMART" id="SM00471">
    <property type="entry name" value="HDc"/>
    <property type="match status" value="1"/>
</dbReference>
<organism evidence="4 5">
    <name type="scientific">Handelsmanbacteria sp. (strain RIFCSPLOWO2_12_FULL_64_10)</name>
    <dbReference type="NCBI Taxonomy" id="1817868"/>
    <lineage>
        <taxon>Bacteria</taxon>
        <taxon>Candidatus Handelsmaniibacteriota</taxon>
    </lineage>
</organism>
<dbReference type="InterPro" id="IPR011624">
    <property type="entry name" value="Metal-dep_PHydrolase_7TM_extra"/>
</dbReference>
<dbReference type="EMBL" id="MFKF01000191">
    <property type="protein sequence ID" value="OGG51204.1"/>
    <property type="molecule type" value="Genomic_DNA"/>
</dbReference>
<dbReference type="Pfam" id="PF01966">
    <property type="entry name" value="HD"/>
    <property type="match status" value="1"/>
</dbReference>
<feature type="region of interest" description="Disordered" evidence="1">
    <location>
        <begin position="752"/>
        <end position="777"/>
    </location>
</feature>
<dbReference type="Gene3D" id="1.10.3210.10">
    <property type="entry name" value="Hypothetical protein af1432"/>
    <property type="match status" value="1"/>
</dbReference>
<dbReference type="PANTHER" id="PTHR36442:SF1">
    <property type="entry name" value="CYCLIC-DI-AMP PHOSPHODIESTERASE PGPH"/>
    <property type="match status" value="1"/>
</dbReference>
<dbReference type="CDD" id="cd00077">
    <property type="entry name" value="HDc"/>
    <property type="match status" value="1"/>
</dbReference>
<sequence length="777" mass="85508">MPPNYLTLSRSVGRRLGWPAGGVPPWKFGPGQVLRWGVVGGVICALTYLSAHRKATEYGDLREGTVARERIVAPFTFWVKKGRPEYGREQEEARRSVPPLLIFDPSVGPAQAASLDSLFREMLVLSRAVLADSARVAAFRRTARNRILSDSALRVLLGIDRIRGVGAVSSEHLIPMRALAQNVLAELYSAGVVADKSDLGDPADGRVSILKGSAETVSLLSSVHDVAEVSGAFLPDLIRERWPGANPGLAGAFYETLQAFVSPNLIFDAARTQERREATARLVSPNRYAVLENQKIVDANERVTAEHLEMLRSLAEEKFRRRYEDPYTPYLQTLSAALLSALIVSLLLVYLRAFRPSLFPRTGVILLFGILFVIPASVASYLAATPGLSHLYVPVALSAMLTALLFDTELGVVVAALSALLCGVTLNSLQATVASALCGVVGSYSVRRVRHRHHFNRSIIYLTLTYAVLIVALRGSLYTYSDPTDYFRQMGRDLVPGLVMGVLTPVLTLGLSPIFENLFGIVTPITLLELSDLNRPLLRTLATRAPGTYTHSVIVANLSEAAAEAINADALLARVGCYYHDIGKMVRPQYFVENQSGENPHDELQPQMSALVLISHVREGVQIAEQEGLPEVIIDIIPQHHGTSEISYFKHRALERGLKDEVRDEDFRYPGPKPQTREAGIIMLADSVEGAVRSLKERSPSRIKGMVRTLIEGKFTSGELDECDLTLRDLHRIEQAFLPILMGMMHSRVEYPGQRQRETADQKSEVRGQKPEGASRV</sequence>
<comment type="caution">
    <text evidence="4">The sequence shown here is derived from an EMBL/GenBank/DDBJ whole genome shotgun (WGS) entry which is preliminary data.</text>
</comment>
<dbReference type="AlphaFoldDB" id="A0A1F6CPX0"/>
<feature type="compositionally biased region" description="Basic and acidic residues" evidence="1">
    <location>
        <begin position="755"/>
        <end position="777"/>
    </location>
</feature>
<feature type="transmembrane region" description="Helical" evidence="2">
    <location>
        <begin position="391"/>
        <end position="417"/>
    </location>
</feature>
<reference evidence="4 5" key="1">
    <citation type="journal article" date="2016" name="Nat. Commun.">
        <title>Thousands of microbial genomes shed light on interconnected biogeochemical processes in an aquifer system.</title>
        <authorList>
            <person name="Anantharaman K."/>
            <person name="Brown C.T."/>
            <person name="Hug L.A."/>
            <person name="Sharon I."/>
            <person name="Castelle C.J."/>
            <person name="Probst A.J."/>
            <person name="Thomas B.C."/>
            <person name="Singh A."/>
            <person name="Wilkins M.J."/>
            <person name="Karaoz U."/>
            <person name="Brodie E.L."/>
            <person name="Williams K.H."/>
            <person name="Hubbard S.S."/>
            <person name="Banfield J.F."/>
        </authorList>
    </citation>
    <scope>NUCLEOTIDE SEQUENCE [LARGE SCALE GENOMIC DNA]</scope>
    <source>
        <strain evidence="5">RIFCSPLOWO2_12_FULL_64_10</strain>
    </source>
</reference>
<keyword evidence="2" id="KW-0472">Membrane</keyword>
<feature type="transmembrane region" description="Helical" evidence="2">
    <location>
        <begin position="458"/>
        <end position="477"/>
    </location>
</feature>
<evidence type="ECO:0000313" key="4">
    <source>
        <dbReference type="EMBL" id="OGG51204.1"/>
    </source>
</evidence>
<evidence type="ECO:0000256" key="2">
    <source>
        <dbReference type="SAM" id="Phobius"/>
    </source>
</evidence>
<dbReference type="NCBIfam" id="TIGR00277">
    <property type="entry name" value="HDIG"/>
    <property type="match status" value="1"/>
</dbReference>
<dbReference type="SUPFAM" id="SSF109604">
    <property type="entry name" value="HD-domain/PDEase-like"/>
    <property type="match status" value="1"/>
</dbReference>
<keyword evidence="2" id="KW-0812">Transmembrane</keyword>
<protein>
    <recommendedName>
        <fullName evidence="3">HD domain-containing protein</fullName>
    </recommendedName>
</protein>
<feature type="transmembrane region" description="Helical" evidence="2">
    <location>
        <begin position="330"/>
        <end position="351"/>
    </location>
</feature>
<dbReference type="Proteomes" id="UP000178606">
    <property type="component" value="Unassembled WGS sequence"/>
</dbReference>
<feature type="transmembrane region" description="Helical" evidence="2">
    <location>
        <begin position="429"/>
        <end position="446"/>
    </location>
</feature>
<feature type="domain" description="HD" evidence="3">
    <location>
        <begin position="548"/>
        <end position="691"/>
    </location>
</feature>
<feature type="transmembrane region" description="Helical" evidence="2">
    <location>
        <begin position="363"/>
        <end position="384"/>
    </location>
</feature>
<name>A0A1F6CPX0_HANXR</name>
<evidence type="ECO:0000313" key="5">
    <source>
        <dbReference type="Proteomes" id="UP000178606"/>
    </source>
</evidence>
<dbReference type="InterPro" id="IPR006675">
    <property type="entry name" value="HDIG_dom"/>
</dbReference>
<dbReference type="InterPro" id="IPR052722">
    <property type="entry name" value="PgpH_phosphodiesterase"/>
</dbReference>
<dbReference type="Pfam" id="PF07698">
    <property type="entry name" value="7TM-7TMR_HD"/>
    <property type="match status" value="1"/>
</dbReference>
<dbReference type="PANTHER" id="PTHR36442">
    <property type="entry name" value="CYCLIC-DI-AMP PHOSPHODIESTERASE PGPH"/>
    <property type="match status" value="1"/>
</dbReference>
<dbReference type="InterPro" id="IPR003607">
    <property type="entry name" value="HD/PDEase_dom"/>
</dbReference>
<evidence type="ECO:0000259" key="3">
    <source>
        <dbReference type="PROSITE" id="PS51831"/>
    </source>
</evidence>
<dbReference type="Pfam" id="PF07697">
    <property type="entry name" value="7TMR-HDED"/>
    <property type="match status" value="1"/>
</dbReference>
<accession>A0A1F6CPX0</accession>
<dbReference type="InterPro" id="IPR011621">
    <property type="entry name" value="Metal-dep_PHydrolase_7TM_intra"/>
</dbReference>
<dbReference type="PROSITE" id="PS51831">
    <property type="entry name" value="HD"/>
    <property type="match status" value="1"/>
</dbReference>
<gene>
    <name evidence="4" type="ORF">A3F84_04975</name>
</gene>
<evidence type="ECO:0000256" key="1">
    <source>
        <dbReference type="SAM" id="MobiDB-lite"/>
    </source>
</evidence>
<keyword evidence="2" id="KW-1133">Transmembrane helix</keyword>
<feature type="transmembrane region" description="Helical" evidence="2">
    <location>
        <begin position="497"/>
        <end position="515"/>
    </location>
</feature>
<proteinExistence type="predicted"/>
<dbReference type="InterPro" id="IPR006674">
    <property type="entry name" value="HD_domain"/>
</dbReference>